<evidence type="ECO:0000256" key="3">
    <source>
        <dbReference type="ARBA" id="ARBA00022801"/>
    </source>
</evidence>
<dbReference type="PANTHER" id="PTHR46825">
    <property type="entry name" value="D-ALANYL-D-ALANINE-CARBOXYPEPTIDASE/ENDOPEPTIDASE AMPH"/>
    <property type="match status" value="1"/>
</dbReference>
<dbReference type="InterPro" id="IPR001586">
    <property type="entry name" value="Beta-lactam_class-C_AS"/>
</dbReference>
<dbReference type="InterPro" id="IPR012338">
    <property type="entry name" value="Beta-lactam/transpept-like"/>
</dbReference>
<proteinExistence type="inferred from homology"/>
<dbReference type="PANTHER" id="PTHR46825:SF8">
    <property type="entry name" value="BETA-LACTAMASE-RELATED"/>
    <property type="match status" value="1"/>
</dbReference>
<dbReference type="EC" id="3.5.2.6" evidence="5"/>
<sequence length="476" mass="53189">MKNFIAALLLSSSLTAVAQNSNQEQINHTFYNKIEFFINSQQTDSIYKLANENFKRAVPYSSLKNLLENEIYPLGRIKHAEKINYSNGVSQYRVDFTDKSFQVPFGVDSTLHYHTLGFQPVTKPVAEKQAPVLTNTVVENKVDFFIDSAANIYTKKGNTQSLAIGIIKNGQLNTYFYGETEKGNKILPTSSTLYEIGSLSKIFTATLLADFVQSGTLSLEQHIVDFLPDSLKINPSLQKITFKTLANHTSGLPRLPDNLGKTKGFDPNNPYKNYDRKYLHQYLATFKAENESGEKYEYSNLGYALLGDILTSLHKKSYNTEIQEIIAKPLGLTSTTDVLNPKTQYLPKVYNIKGEETKAWDFQIFSAAGGLKSTVTDLMTFAQTQFKMPETQLENAMALTRQFTYFLPPSTDIGLAWHMDLLDDITYCYHTGGTGGSSSFIAIAPDKKTAVVLLSNAAESIETTGLSIFHFLLSQK</sequence>
<keyword evidence="9" id="KW-1185">Reference proteome</keyword>
<dbReference type="RefSeq" id="WP_346581199.1">
    <property type="nucleotide sequence ID" value="NZ_JBDJLH010000002.1"/>
</dbReference>
<reference evidence="8 9" key="1">
    <citation type="submission" date="2024-04" db="EMBL/GenBank/DDBJ databases">
        <title>WGS of bacteria from Torrens River.</title>
        <authorList>
            <person name="Wyrsch E.R."/>
            <person name="Drigo B."/>
        </authorList>
    </citation>
    <scope>NUCLEOTIDE SEQUENCE [LARGE SCALE GENOMIC DNA]</scope>
    <source>
        <strain evidence="8 9">TWI391</strain>
    </source>
</reference>
<evidence type="ECO:0000313" key="9">
    <source>
        <dbReference type="Proteomes" id="UP001409291"/>
    </source>
</evidence>
<keyword evidence="6" id="KW-0732">Signal</keyword>
<dbReference type="Pfam" id="PF00144">
    <property type="entry name" value="Beta-lactamase"/>
    <property type="match status" value="1"/>
</dbReference>
<feature type="signal peptide" evidence="6">
    <location>
        <begin position="1"/>
        <end position="18"/>
    </location>
</feature>
<comment type="similarity">
    <text evidence="2 5">Belongs to the class-C beta-lactamase family.</text>
</comment>
<evidence type="ECO:0000259" key="7">
    <source>
        <dbReference type="Pfam" id="PF00144"/>
    </source>
</evidence>
<evidence type="ECO:0000256" key="1">
    <source>
        <dbReference type="ARBA" id="ARBA00001526"/>
    </source>
</evidence>
<accession>A0ABV0BS60</accession>
<dbReference type="EMBL" id="JBDJNQ010000004">
    <property type="protein sequence ID" value="MEN5377615.1"/>
    <property type="molecule type" value="Genomic_DNA"/>
</dbReference>
<feature type="chain" id="PRO_5045413644" description="Beta-lactamase" evidence="6">
    <location>
        <begin position="19"/>
        <end position="476"/>
    </location>
</feature>
<protein>
    <recommendedName>
        <fullName evidence="5">Beta-lactamase</fullName>
        <ecNumber evidence="5">3.5.2.6</ecNumber>
    </recommendedName>
</protein>
<dbReference type="SUPFAM" id="SSF56601">
    <property type="entry name" value="beta-lactamase/transpeptidase-like"/>
    <property type="match status" value="1"/>
</dbReference>
<comment type="catalytic activity">
    <reaction evidence="1 5">
        <text>a beta-lactam + H2O = a substituted beta-amino acid</text>
        <dbReference type="Rhea" id="RHEA:20401"/>
        <dbReference type="ChEBI" id="CHEBI:15377"/>
        <dbReference type="ChEBI" id="CHEBI:35627"/>
        <dbReference type="ChEBI" id="CHEBI:140347"/>
        <dbReference type="EC" id="3.5.2.6"/>
    </reaction>
</comment>
<dbReference type="InterPro" id="IPR001466">
    <property type="entry name" value="Beta-lactam-related"/>
</dbReference>
<dbReference type="InterPro" id="IPR050491">
    <property type="entry name" value="AmpC-like"/>
</dbReference>
<organism evidence="8 9">
    <name type="scientific">Sphingobacterium kitahiroshimense</name>
    <dbReference type="NCBI Taxonomy" id="470446"/>
    <lineage>
        <taxon>Bacteria</taxon>
        <taxon>Pseudomonadati</taxon>
        <taxon>Bacteroidota</taxon>
        <taxon>Sphingobacteriia</taxon>
        <taxon>Sphingobacteriales</taxon>
        <taxon>Sphingobacteriaceae</taxon>
        <taxon>Sphingobacterium</taxon>
    </lineage>
</organism>
<name>A0ABV0BS60_9SPHI</name>
<dbReference type="GO" id="GO:0016787">
    <property type="term" value="F:hydrolase activity"/>
    <property type="evidence" value="ECO:0007669"/>
    <property type="project" value="UniProtKB-KW"/>
</dbReference>
<evidence type="ECO:0000256" key="2">
    <source>
        <dbReference type="ARBA" id="ARBA00007840"/>
    </source>
</evidence>
<comment type="caution">
    <text evidence="8">The sequence shown here is derived from an EMBL/GenBank/DDBJ whole genome shotgun (WGS) entry which is preliminary data.</text>
</comment>
<evidence type="ECO:0000256" key="4">
    <source>
        <dbReference type="ARBA" id="ARBA00023251"/>
    </source>
</evidence>
<gene>
    <name evidence="8" type="ORF">ABE541_10110</name>
</gene>
<evidence type="ECO:0000313" key="8">
    <source>
        <dbReference type="EMBL" id="MEN5377615.1"/>
    </source>
</evidence>
<dbReference type="Gene3D" id="3.40.710.10">
    <property type="entry name" value="DD-peptidase/beta-lactamase superfamily"/>
    <property type="match status" value="1"/>
</dbReference>
<feature type="domain" description="Beta-lactamase-related" evidence="7">
    <location>
        <begin position="155"/>
        <end position="460"/>
    </location>
</feature>
<evidence type="ECO:0000256" key="5">
    <source>
        <dbReference type="RuleBase" id="RU361140"/>
    </source>
</evidence>
<dbReference type="PROSITE" id="PS00336">
    <property type="entry name" value="BETA_LACTAMASE_C"/>
    <property type="match status" value="1"/>
</dbReference>
<keyword evidence="4 5" id="KW-0046">Antibiotic resistance</keyword>
<evidence type="ECO:0000256" key="6">
    <source>
        <dbReference type="SAM" id="SignalP"/>
    </source>
</evidence>
<keyword evidence="3 5" id="KW-0378">Hydrolase</keyword>
<dbReference type="Proteomes" id="UP001409291">
    <property type="component" value="Unassembled WGS sequence"/>
</dbReference>